<keyword evidence="1" id="KW-0863">Zinc-finger</keyword>
<name>A0A1E7EMN8_9STRA</name>
<dbReference type="InParanoid" id="A0A1E7EMN8"/>
<evidence type="ECO:0000256" key="2">
    <source>
        <dbReference type="SAM" id="MobiDB-lite"/>
    </source>
</evidence>
<organism evidence="4 5">
    <name type="scientific">Fragilariopsis cylindrus CCMP1102</name>
    <dbReference type="NCBI Taxonomy" id="635003"/>
    <lineage>
        <taxon>Eukaryota</taxon>
        <taxon>Sar</taxon>
        <taxon>Stramenopiles</taxon>
        <taxon>Ochrophyta</taxon>
        <taxon>Bacillariophyta</taxon>
        <taxon>Bacillariophyceae</taxon>
        <taxon>Bacillariophycidae</taxon>
        <taxon>Bacillariales</taxon>
        <taxon>Bacillariaceae</taxon>
        <taxon>Fragilariopsis</taxon>
    </lineage>
</organism>
<dbReference type="EMBL" id="KV784391">
    <property type="protein sequence ID" value="OEU07094.1"/>
    <property type="molecule type" value="Genomic_DNA"/>
</dbReference>
<feature type="compositionally biased region" description="Polar residues" evidence="2">
    <location>
        <begin position="1"/>
        <end position="25"/>
    </location>
</feature>
<keyword evidence="5" id="KW-1185">Reference proteome</keyword>
<dbReference type="Proteomes" id="UP000095751">
    <property type="component" value="Unassembled WGS sequence"/>
</dbReference>
<gene>
    <name evidence="4" type="ORF">FRACYDRAFT_221409</name>
</gene>
<proteinExistence type="predicted"/>
<evidence type="ECO:0000313" key="5">
    <source>
        <dbReference type="Proteomes" id="UP000095751"/>
    </source>
</evidence>
<protein>
    <recommendedName>
        <fullName evidence="3">RING-type domain-containing protein</fullName>
    </recommendedName>
</protein>
<keyword evidence="1" id="KW-0479">Metal-binding</keyword>
<dbReference type="SUPFAM" id="SSF57850">
    <property type="entry name" value="RING/U-box"/>
    <property type="match status" value="1"/>
</dbReference>
<dbReference type="Gene3D" id="3.30.40.10">
    <property type="entry name" value="Zinc/RING finger domain, C3HC4 (zinc finger)"/>
    <property type="match status" value="1"/>
</dbReference>
<sequence>MDESMDSTIHTTQGYKIPSQKNETLSQKKKTRGWNFLRRVMHKKDDATIGAKRDKKMTKKKLQNKKKVQKAKENEKLDVVSIDKFMEISNDHSDLVSPSAIAGLSLIPLMNLDHLTKITGGDGGPNDRMLHHLEWERMRQKQAESDRDRDEWREQIRISMLKEQELERQRRLNNSSESDCSVTLQVASQGIGFSKNQTDLDHQRNAHPSLKSEYSLSAQKSCQRESIYCRGINNYFCDTSRITDSTARESESLESCSTDSFVHKNISFYSVLSPSSSLNSPRSVSHLTPCVICKVSERSHISMPCMHYSFCGECSEDLSKVQIPICPICQTKDIVLSRVYT</sequence>
<evidence type="ECO:0000256" key="1">
    <source>
        <dbReference type="PROSITE-ProRule" id="PRU00175"/>
    </source>
</evidence>
<evidence type="ECO:0000313" key="4">
    <source>
        <dbReference type="EMBL" id="OEU07094.1"/>
    </source>
</evidence>
<evidence type="ECO:0000259" key="3">
    <source>
        <dbReference type="PROSITE" id="PS50089"/>
    </source>
</evidence>
<dbReference type="Pfam" id="PF13920">
    <property type="entry name" value="zf-C3HC4_3"/>
    <property type="match status" value="1"/>
</dbReference>
<dbReference type="InterPro" id="IPR013083">
    <property type="entry name" value="Znf_RING/FYVE/PHD"/>
</dbReference>
<dbReference type="KEGG" id="fcy:FRACYDRAFT_221409"/>
<reference evidence="4 5" key="1">
    <citation type="submission" date="2016-09" db="EMBL/GenBank/DDBJ databases">
        <title>Extensive genetic diversity and differential bi-allelic expression allows diatom success in the polar Southern Ocean.</title>
        <authorList>
            <consortium name="DOE Joint Genome Institute"/>
            <person name="Mock T."/>
            <person name="Otillar R.P."/>
            <person name="Strauss J."/>
            <person name="Dupont C."/>
            <person name="Frickenhaus S."/>
            <person name="Maumus F."/>
            <person name="Mcmullan M."/>
            <person name="Sanges R."/>
            <person name="Schmutz J."/>
            <person name="Toseland A."/>
            <person name="Valas R."/>
            <person name="Veluchamy A."/>
            <person name="Ward B.J."/>
            <person name="Allen A."/>
            <person name="Barry K."/>
            <person name="Falciatore A."/>
            <person name="Ferrante M."/>
            <person name="Fortunato A.E."/>
            <person name="Gloeckner G."/>
            <person name="Gruber A."/>
            <person name="Hipkin R."/>
            <person name="Janech M."/>
            <person name="Kroth P."/>
            <person name="Leese F."/>
            <person name="Lindquist E."/>
            <person name="Lyon B.R."/>
            <person name="Martin J."/>
            <person name="Mayer C."/>
            <person name="Parker M."/>
            <person name="Quesneville H."/>
            <person name="Raymond J."/>
            <person name="Uhlig C."/>
            <person name="Valentin K.U."/>
            <person name="Worden A.Z."/>
            <person name="Armbrust E.V."/>
            <person name="Bowler C."/>
            <person name="Green B."/>
            <person name="Moulton V."/>
            <person name="Van Oosterhout C."/>
            <person name="Grigoriev I."/>
        </authorList>
    </citation>
    <scope>NUCLEOTIDE SEQUENCE [LARGE SCALE GENOMIC DNA]</scope>
    <source>
        <strain evidence="4 5">CCMP1102</strain>
    </source>
</reference>
<dbReference type="PROSITE" id="PS50089">
    <property type="entry name" value="ZF_RING_2"/>
    <property type="match status" value="1"/>
</dbReference>
<dbReference type="GO" id="GO:0008270">
    <property type="term" value="F:zinc ion binding"/>
    <property type="evidence" value="ECO:0007669"/>
    <property type="project" value="UniProtKB-KW"/>
</dbReference>
<feature type="region of interest" description="Disordered" evidence="2">
    <location>
        <begin position="1"/>
        <end position="30"/>
    </location>
</feature>
<keyword evidence="1" id="KW-0862">Zinc</keyword>
<dbReference type="OrthoDB" id="49655at2759"/>
<dbReference type="AlphaFoldDB" id="A0A1E7EMN8"/>
<feature type="domain" description="RING-type" evidence="3">
    <location>
        <begin position="290"/>
        <end position="330"/>
    </location>
</feature>
<accession>A0A1E7EMN8</accession>
<dbReference type="InterPro" id="IPR001841">
    <property type="entry name" value="Znf_RING"/>
</dbReference>